<name>K1S269_9ZZZZ</name>
<dbReference type="AlphaFoldDB" id="K1S269"/>
<evidence type="ECO:0008006" key="2">
    <source>
        <dbReference type="Google" id="ProtNLM"/>
    </source>
</evidence>
<gene>
    <name evidence="1" type="ORF">OBE_13443</name>
</gene>
<protein>
    <recommendedName>
        <fullName evidence="2">Manganese efflux pump</fullName>
    </recommendedName>
</protein>
<organism evidence="1">
    <name type="scientific">human gut metagenome</name>
    <dbReference type="NCBI Taxonomy" id="408170"/>
    <lineage>
        <taxon>unclassified sequences</taxon>
        <taxon>metagenomes</taxon>
        <taxon>organismal metagenomes</taxon>
    </lineage>
</organism>
<dbReference type="EMBL" id="AJWZ01009281">
    <property type="protein sequence ID" value="EKC51748.1"/>
    <property type="molecule type" value="Genomic_DNA"/>
</dbReference>
<feature type="non-terminal residue" evidence="1">
    <location>
        <position position="27"/>
    </location>
</feature>
<comment type="caution">
    <text evidence="1">The sequence shown here is derived from an EMBL/GenBank/DDBJ whole genome shotgun (WGS) entry which is preliminary data.</text>
</comment>
<reference evidence="1" key="1">
    <citation type="journal article" date="2013" name="Environ. Microbiol.">
        <title>Microbiota from the distal guts of lean and obese adolescents exhibit partial functional redundancy besides clear differences in community structure.</title>
        <authorList>
            <person name="Ferrer M."/>
            <person name="Ruiz A."/>
            <person name="Lanza F."/>
            <person name="Haange S.B."/>
            <person name="Oberbach A."/>
            <person name="Till H."/>
            <person name="Bargiela R."/>
            <person name="Campoy C."/>
            <person name="Segura M.T."/>
            <person name="Richter M."/>
            <person name="von Bergen M."/>
            <person name="Seifert J."/>
            <person name="Suarez A."/>
        </authorList>
    </citation>
    <scope>NUCLEOTIDE SEQUENCE</scope>
</reference>
<accession>K1S269</accession>
<evidence type="ECO:0000313" key="1">
    <source>
        <dbReference type="EMBL" id="EKC51748.1"/>
    </source>
</evidence>
<sequence>MNLLDVFFIGVGLSMDAFAVSIGKGLK</sequence>
<proteinExistence type="predicted"/>